<dbReference type="PANTHER" id="PTHR43434:SF24">
    <property type="entry name" value="HYDROLASE-RELATED"/>
    <property type="match status" value="1"/>
</dbReference>
<organism evidence="1 2">
    <name type="scientific">Enterovibrio gelatinilyticus</name>
    <dbReference type="NCBI Taxonomy" id="2899819"/>
    <lineage>
        <taxon>Bacteria</taxon>
        <taxon>Pseudomonadati</taxon>
        <taxon>Pseudomonadota</taxon>
        <taxon>Gammaproteobacteria</taxon>
        <taxon>Vibrionales</taxon>
        <taxon>Vibrionaceae</taxon>
        <taxon>Enterovibrio</taxon>
    </lineage>
</organism>
<dbReference type="InterPro" id="IPR023214">
    <property type="entry name" value="HAD_sf"/>
</dbReference>
<proteinExistence type="predicted"/>
<name>A0ABT5R6S6_9GAMM</name>
<reference evidence="1" key="1">
    <citation type="submission" date="2021-12" db="EMBL/GenBank/DDBJ databases">
        <title>Enterovibrio ZSDZ35 sp. nov. and Enterovibrio ZSDZ42 sp. nov., isolated from coastal seawater in Qingdao.</title>
        <authorList>
            <person name="Zhang P."/>
        </authorList>
    </citation>
    <scope>NUCLEOTIDE SEQUENCE</scope>
    <source>
        <strain evidence="1">ZSDZ42</strain>
    </source>
</reference>
<dbReference type="InterPro" id="IPR023198">
    <property type="entry name" value="PGP-like_dom2"/>
</dbReference>
<dbReference type="InterPro" id="IPR036412">
    <property type="entry name" value="HAD-like_sf"/>
</dbReference>
<accession>A0ABT5R6S6</accession>
<evidence type="ECO:0000313" key="2">
    <source>
        <dbReference type="Proteomes" id="UP001149400"/>
    </source>
</evidence>
<keyword evidence="2" id="KW-1185">Reference proteome</keyword>
<gene>
    <name evidence="1" type="ORF">LRP50_21445</name>
</gene>
<dbReference type="SFLD" id="SFLDS00003">
    <property type="entry name" value="Haloacid_Dehalogenase"/>
    <property type="match status" value="1"/>
</dbReference>
<dbReference type="Proteomes" id="UP001149400">
    <property type="component" value="Unassembled WGS sequence"/>
</dbReference>
<dbReference type="RefSeq" id="WP_274166473.1">
    <property type="nucleotide sequence ID" value="NZ_JAJUBC010000033.1"/>
</dbReference>
<dbReference type="InterPro" id="IPR041492">
    <property type="entry name" value="HAD_2"/>
</dbReference>
<keyword evidence="1" id="KW-0378">Hydrolase</keyword>
<dbReference type="SUPFAM" id="SSF56784">
    <property type="entry name" value="HAD-like"/>
    <property type="match status" value="1"/>
</dbReference>
<dbReference type="InterPro" id="IPR050155">
    <property type="entry name" value="HAD-like_hydrolase_sf"/>
</dbReference>
<dbReference type="NCBIfam" id="TIGR01549">
    <property type="entry name" value="HAD-SF-IA-v1"/>
    <property type="match status" value="1"/>
</dbReference>
<dbReference type="Gene3D" id="1.10.150.240">
    <property type="entry name" value="Putative phosphatase, domain 2"/>
    <property type="match status" value="1"/>
</dbReference>
<dbReference type="InterPro" id="IPR006439">
    <property type="entry name" value="HAD-SF_hydro_IA"/>
</dbReference>
<dbReference type="Gene3D" id="3.40.50.1000">
    <property type="entry name" value="HAD superfamily/HAD-like"/>
    <property type="match status" value="1"/>
</dbReference>
<dbReference type="PANTHER" id="PTHR43434">
    <property type="entry name" value="PHOSPHOGLYCOLATE PHOSPHATASE"/>
    <property type="match status" value="1"/>
</dbReference>
<dbReference type="SFLD" id="SFLDG01129">
    <property type="entry name" value="C1.5:_HAD__Beta-PGM__Phosphata"/>
    <property type="match status" value="1"/>
</dbReference>
<dbReference type="EMBL" id="JAJUBC010000033">
    <property type="protein sequence ID" value="MDD1795689.1"/>
    <property type="molecule type" value="Genomic_DNA"/>
</dbReference>
<comment type="caution">
    <text evidence="1">The sequence shown here is derived from an EMBL/GenBank/DDBJ whole genome shotgun (WGS) entry which is preliminary data.</text>
</comment>
<protein>
    <submittedName>
        <fullName evidence="1">HAD-IA family hydrolase</fullName>
    </submittedName>
</protein>
<dbReference type="GO" id="GO:0016787">
    <property type="term" value="F:hydrolase activity"/>
    <property type="evidence" value="ECO:0007669"/>
    <property type="project" value="UniProtKB-KW"/>
</dbReference>
<dbReference type="Pfam" id="PF13419">
    <property type="entry name" value="HAD_2"/>
    <property type="match status" value="1"/>
</dbReference>
<evidence type="ECO:0000313" key="1">
    <source>
        <dbReference type="EMBL" id="MDD1795689.1"/>
    </source>
</evidence>
<sequence>MLTNYKLVIFDWDGTVMDSIARIVSSLDEAARLTGGLPELSFDELKQMIGLSLDKGYTYLYPDAPLEKRDVWKKHYGEQFRELNTTPHRLYDGVMEALTALKARGHLLSVATGKSRPGLDRAIQETKTDHLFVATRTADQTASKPDPLMILSILDELNIAPHEAVMVGDTSHDMLLAKNAGVDAIGVTWGVHDEGVLSDYAPVAVIASLDALV</sequence>